<dbReference type="AlphaFoldDB" id="A0A655A980"/>
<name>A0A655A980_MYCTX</name>
<sequence length="111" mass="11737">MPAMMNETITPGPASGTAWASTKKMPVPIVAPTPNMVSWKVPKLRLRFPDAPDATGAPLTGRRRSISSRRLIDVVGNYEPASHSASANRRTAQSISCAVITNGGANRRAAP</sequence>
<evidence type="ECO:0000313" key="2">
    <source>
        <dbReference type="EMBL" id="CFR91668.1"/>
    </source>
</evidence>
<feature type="region of interest" description="Disordered" evidence="1">
    <location>
        <begin position="1"/>
        <end position="20"/>
    </location>
</feature>
<dbReference type="Proteomes" id="UP000049023">
    <property type="component" value="Unassembled WGS sequence"/>
</dbReference>
<evidence type="ECO:0000313" key="5">
    <source>
        <dbReference type="Proteomes" id="UP000039217"/>
    </source>
</evidence>
<evidence type="ECO:0000313" key="7">
    <source>
        <dbReference type="Proteomes" id="UP000049023"/>
    </source>
</evidence>
<evidence type="ECO:0000313" key="4">
    <source>
        <dbReference type="EMBL" id="CNU17671.1"/>
    </source>
</evidence>
<dbReference type="Proteomes" id="UP000046680">
    <property type="component" value="Unassembled WGS sequence"/>
</dbReference>
<accession>A0A655A980</accession>
<gene>
    <name evidence="2" type="ORF">ERS007657_02931</name>
    <name evidence="4" type="ORF">ERS007661_00209</name>
    <name evidence="3" type="ORF">ERS027661_03308</name>
</gene>
<dbReference type="EMBL" id="CNFU01000841">
    <property type="protein sequence ID" value="CKS60864.1"/>
    <property type="molecule type" value="Genomic_DNA"/>
</dbReference>
<reference evidence="5 6" key="1">
    <citation type="submission" date="2015-03" db="EMBL/GenBank/DDBJ databases">
        <authorList>
            <consortium name="Pathogen Informatics"/>
        </authorList>
    </citation>
    <scope>NUCLEOTIDE SEQUENCE [LARGE SCALE GENOMIC DNA]</scope>
    <source>
        <strain evidence="3 7">Bir 187</strain>
        <strain evidence="2 6">C09601061</strain>
        <strain evidence="4 5">D00501624</strain>
    </source>
</reference>
<evidence type="ECO:0000313" key="6">
    <source>
        <dbReference type="Proteomes" id="UP000046680"/>
    </source>
</evidence>
<dbReference type="EMBL" id="CQQC01000034">
    <property type="protein sequence ID" value="CNU17671.1"/>
    <property type="molecule type" value="Genomic_DNA"/>
</dbReference>
<protein>
    <submittedName>
        <fullName evidence="3">Uncharacterized protein</fullName>
    </submittedName>
</protein>
<proteinExistence type="predicted"/>
<evidence type="ECO:0000256" key="1">
    <source>
        <dbReference type="SAM" id="MobiDB-lite"/>
    </source>
</evidence>
<dbReference type="Proteomes" id="UP000039217">
    <property type="component" value="Unassembled WGS sequence"/>
</dbReference>
<organism evidence="3 7">
    <name type="scientific">Mycobacterium tuberculosis</name>
    <dbReference type="NCBI Taxonomy" id="1773"/>
    <lineage>
        <taxon>Bacteria</taxon>
        <taxon>Bacillati</taxon>
        <taxon>Actinomycetota</taxon>
        <taxon>Actinomycetes</taxon>
        <taxon>Mycobacteriales</taxon>
        <taxon>Mycobacteriaceae</taxon>
        <taxon>Mycobacterium</taxon>
        <taxon>Mycobacterium tuberculosis complex</taxon>
    </lineage>
</organism>
<dbReference type="EMBL" id="CGCX01001261">
    <property type="protein sequence ID" value="CFR91668.1"/>
    <property type="molecule type" value="Genomic_DNA"/>
</dbReference>
<evidence type="ECO:0000313" key="3">
    <source>
        <dbReference type="EMBL" id="CKS60864.1"/>
    </source>
</evidence>